<keyword evidence="1" id="KW-1133">Transmembrane helix</keyword>
<evidence type="ECO:0000313" key="3">
    <source>
        <dbReference type="Proteomes" id="UP000182146"/>
    </source>
</evidence>
<dbReference type="InterPro" id="IPR032307">
    <property type="entry name" value="PepSY_TM-like_2"/>
</dbReference>
<feature type="transmembrane region" description="Helical" evidence="1">
    <location>
        <begin position="132"/>
        <end position="155"/>
    </location>
</feature>
<protein>
    <recommendedName>
        <fullName evidence="4">PepSY-associated TM region</fullName>
    </recommendedName>
</protein>
<dbReference type="PANTHER" id="PTHR40115">
    <property type="entry name" value="INNER MEMBRANE PROTEIN WITH PEPSY TM HELIX"/>
    <property type="match status" value="1"/>
</dbReference>
<name>A0A1G9SCB7_9BACT</name>
<feature type="transmembrane region" description="Helical" evidence="1">
    <location>
        <begin position="164"/>
        <end position="182"/>
    </location>
</feature>
<dbReference type="EMBL" id="FNGU01000005">
    <property type="protein sequence ID" value="SDM32967.1"/>
    <property type="molecule type" value="Genomic_DNA"/>
</dbReference>
<reference evidence="2 3" key="1">
    <citation type="submission" date="2016-10" db="EMBL/GenBank/DDBJ databases">
        <authorList>
            <person name="de Groot N.N."/>
        </authorList>
    </citation>
    <scope>NUCLEOTIDE SEQUENCE [LARGE SCALE GENOMIC DNA]</scope>
    <source>
        <strain evidence="2 3">DSM 17813</strain>
    </source>
</reference>
<keyword evidence="1" id="KW-0472">Membrane</keyword>
<dbReference type="PANTHER" id="PTHR40115:SF1">
    <property type="entry name" value="INNER MEMBRANE PROTEIN WITH PEPSY TM HELIX"/>
    <property type="match status" value="1"/>
</dbReference>
<evidence type="ECO:0000256" key="1">
    <source>
        <dbReference type="SAM" id="Phobius"/>
    </source>
</evidence>
<proteinExistence type="predicted"/>
<organism evidence="2 3">
    <name type="scientific">Geoalkalibacter ferrihydriticus</name>
    <dbReference type="NCBI Taxonomy" id="392333"/>
    <lineage>
        <taxon>Bacteria</taxon>
        <taxon>Pseudomonadati</taxon>
        <taxon>Thermodesulfobacteriota</taxon>
        <taxon>Desulfuromonadia</taxon>
        <taxon>Desulfuromonadales</taxon>
        <taxon>Geoalkalibacteraceae</taxon>
        <taxon>Geoalkalibacter</taxon>
    </lineage>
</organism>
<accession>A0A1G9SCB7</accession>
<dbReference type="RefSeq" id="WP_052445982.1">
    <property type="nucleotide sequence ID" value="NZ_FNGU01000005.1"/>
</dbReference>
<keyword evidence="1" id="KW-0812">Transmembrane</keyword>
<gene>
    <name evidence="2" type="ORF">SAMN05660860_02316</name>
</gene>
<dbReference type="OrthoDB" id="9787788at2"/>
<dbReference type="STRING" id="392333.SAMN05660860_02316"/>
<dbReference type="AlphaFoldDB" id="A0A1G9SCB7"/>
<dbReference type="Proteomes" id="UP000182146">
    <property type="component" value="Unassembled WGS sequence"/>
</dbReference>
<evidence type="ECO:0008006" key="4">
    <source>
        <dbReference type="Google" id="ProtNLM"/>
    </source>
</evidence>
<dbReference type="Pfam" id="PF16357">
    <property type="entry name" value="PepSY_TM_like_2"/>
    <property type="match status" value="1"/>
</dbReference>
<feature type="transmembrane region" description="Helical" evidence="1">
    <location>
        <begin position="14"/>
        <end position="32"/>
    </location>
</feature>
<evidence type="ECO:0000313" key="2">
    <source>
        <dbReference type="EMBL" id="SDM32967.1"/>
    </source>
</evidence>
<sequence>MGLRKFNHALHRDIGYLCVGLTLIYALSGIAVNHLHHWNPNYKVEKARAQVAPSDYRGVLDEDRVLELLRKIGEPPVYENIFQPDPESLMVFVEGRVIRFHLPSGVVEYERAAPRAFWHAVNFLHLNHPKKAWTWIADLYAAGLILLALTGLLLLPRGRMRPRCIVLILLGLLIPVLPLLLYY</sequence>